<dbReference type="InterPro" id="IPR036396">
    <property type="entry name" value="Cyt_P450_sf"/>
</dbReference>
<dbReference type="GO" id="GO:0004497">
    <property type="term" value="F:monooxygenase activity"/>
    <property type="evidence" value="ECO:0007669"/>
    <property type="project" value="UniProtKB-KW"/>
</dbReference>
<dbReference type="InterPro" id="IPR002401">
    <property type="entry name" value="Cyt_P450_E_grp-I"/>
</dbReference>
<evidence type="ECO:0000256" key="2">
    <source>
        <dbReference type="ARBA" id="ARBA00022723"/>
    </source>
</evidence>
<reference evidence="7" key="1">
    <citation type="journal article" date="2020" name="Nat. Commun.">
        <title>Genome assembly of wild tea tree DASZ reveals pedigree and selection history of tea varieties.</title>
        <authorList>
            <person name="Zhang W."/>
            <person name="Zhang Y."/>
            <person name="Qiu H."/>
            <person name="Guo Y."/>
            <person name="Wan H."/>
            <person name="Zhang X."/>
            <person name="Scossa F."/>
            <person name="Alseekh S."/>
            <person name="Zhang Q."/>
            <person name="Wang P."/>
            <person name="Xu L."/>
            <person name="Schmidt M.H."/>
            <person name="Jia X."/>
            <person name="Li D."/>
            <person name="Zhu A."/>
            <person name="Guo F."/>
            <person name="Chen W."/>
            <person name="Ni D."/>
            <person name="Usadel B."/>
            <person name="Fernie A.R."/>
            <person name="Wen W."/>
        </authorList>
    </citation>
    <scope>NUCLEOTIDE SEQUENCE [LARGE SCALE GENOMIC DNA]</scope>
    <source>
        <strain evidence="7">cv. G240</strain>
    </source>
</reference>
<dbReference type="PANTHER" id="PTHR47947">
    <property type="entry name" value="CYTOCHROME P450 82C3-RELATED"/>
    <property type="match status" value="1"/>
</dbReference>
<dbReference type="GO" id="GO:0005506">
    <property type="term" value="F:iron ion binding"/>
    <property type="evidence" value="ECO:0007669"/>
    <property type="project" value="InterPro"/>
</dbReference>
<keyword evidence="3" id="KW-0560">Oxidoreductase</keyword>
<protein>
    <submittedName>
        <fullName evidence="6">Uncharacterized protein</fullName>
    </submittedName>
</protein>
<evidence type="ECO:0000256" key="1">
    <source>
        <dbReference type="ARBA" id="ARBA00022617"/>
    </source>
</evidence>
<keyword evidence="4" id="KW-0408">Iron</keyword>
<dbReference type="InterPro" id="IPR050651">
    <property type="entry name" value="Plant_Cytochrome_P450_Monoox"/>
</dbReference>
<dbReference type="Proteomes" id="UP000593564">
    <property type="component" value="Unassembled WGS sequence"/>
</dbReference>
<dbReference type="PRINTS" id="PR00463">
    <property type="entry name" value="EP450I"/>
</dbReference>
<proteinExistence type="predicted"/>
<accession>A0A7J7FR78</accession>
<evidence type="ECO:0000256" key="5">
    <source>
        <dbReference type="ARBA" id="ARBA00023033"/>
    </source>
</evidence>
<evidence type="ECO:0000256" key="3">
    <source>
        <dbReference type="ARBA" id="ARBA00023002"/>
    </source>
</evidence>
<organism evidence="6 7">
    <name type="scientific">Camellia sinensis</name>
    <name type="common">Tea plant</name>
    <name type="synonym">Thea sinensis</name>
    <dbReference type="NCBI Taxonomy" id="4442"/>
    <lineage>
        <taxon>Eukaryota</taxon>
        <taxon>Viridiplantae</taxon>
        <taxon>Streptophyta</taxon>
        <taxon>Embryophyta</taxon>
        <taxon>Tracheophyta</taxon>
        <taxon>Spermatophyta</taxon>
        <taxon>Magnoliopsida</taxon>
        <taxon>eudicotyledons</taxon>
        <taxon>Gunneridae</taxon>
        <taxon>Pentapetalae</taxon>
        <taxon>asterids</taxon>
        <taxon>Ericales</taxon>
        <taxon>Theaceae</taxon>
        <taxon>Camellia</taxon>
    </lineage>
</organism>
<dbReference type="Pfam" id="PF00067">
    <property type="entry name" value="p450"/>
    <property type="match status" value="1"/>
</dbReference>
<keyword evidence="7" id="KW-1185">Reference proteome</keyword>
<dbReference type="AlphaFoldDB" id="A0A7J7FR78"/>
<dbReference type="EMBL" id="JACBKZ010000015">
    <property type="protein sequence ID" value="KAF5930729.1"/>
    <property type="molecule type" value="Genomic_DNA"/>
</dbReference>
<keyword evidence="2" id="KW-0479">Metal-binding</keyword>
<comment type="caution">
    <text evidence="6">The sequence shown here is derived from an EMBL/GenBank/DDBJ whole genome shotgun (WGS) entry which is preliminary data.</text>
</comment>
<dbReference type="PANTHER" id="PTHR47947:SF55">
    <property type="entry name" value="CYTOCHROME P450 81E8-LIKE"/>
    <property type="match status" value="1"/>
</dbReference>
<dbReference type="SUPFAM" id="SSF48264">
    <property type="entry name" value="Cytochrome P450"/>
    <property type="match status" value="1"/>
</dbReference>
<keyword evidence="1" id="KW-0349">Heme</keyword>
<dbReference type="GO" id="GO:0016705">
    <property type="term" value="F:oxidoreductase activity, acting on paired donors, with incorporation or reduction of molecular oxygen"/>
    <property type="evidence" value="ECO:0007669"/>
    <property type="project" value="InterPro"/>
</dbReference>
<gene>
    <name evidence="6" type="ORF">HYC85_031602</name>
</gene>
<dbReference type="GO" id="GO:0020037">
    <property type="term" value="F:heme binding"/>
    <property type="evidence" value="ECO:0007669"/>
    <property type="project" value="InterPro"/>
</dbReference>
<evidence type="ECO:0000256" key="4">
    <source>
        <dbReference type="ARBA" id="ARBA00023004"/>
    </source>
</evidence>
<name>A0A7J7FR78_CAMSI</name>
<sequence>MDAFLQGLIDEHRRDKSKNTMIDHLLSLQESQPEYYADEIIKGLIAIRTIKIFLHVELIGMILAGTDTSAVTMEWAMSLLVNHPEVLKENTYLLDRMISSTSLQIKSNH</sequence>
<evidence type="ECO:0000313" key="6">
    <source>
        <dbReference type="EMBL" id="KAF5930729.1"/>
    </source>
</evidence>
<reference evidence="6 7" key="2">
    <citation type="submission" date="2020-07" db="EMBL/GenBank/DDBJ databases">
        <title>Genome assembly of wild tea tree DASZ reveals pedigree and selection history of tea varieties.</title>
        <authorList>
            <person name="Zhang W."/>
        </authorList>
    </citation>
    <scope>NUCLEOTIDE SEQUENCE [LARGE SCALE GENOMIC DNA]</scope>
    <source>
        <strain evidence="7">cv. G240</strain>
        <tissue evidence="6">Leaf</tissue>
    </source>
</reference>
<evidence type="ECO:0000313" key="7">
    <source>
        <dbReference type="Proteomes" id="UP000593564"/>
    </source>
</evidence>
<keyword evidence="5" id="KW-0503">Monooxygenase</keyword>
<dbReference type="Gene3D" id="1.10.630.10">
    <property type="entry name" value="Cytochrome P450"/>
    <property type="match status" value="1"/>
</dbReference>
<dbReference type="InterPro" id="IPR001128">
    <property type="entry name" value="Cyt_P450"/>
</dbReference>